<sequence length="70" mass="7509">MCEDSFSISASDSICGSKDSETISGGIFSRQTDPQQWCSTLDCTLEKGVGALSTELMLEAEKDKLLAEVD</sequence>
<proteinExistence type="predicted"/>
<evidence type="ECO:0000313" key="4">
    <source>
        <dbReference type="Proteomes" id="UP000049495"/>
    </source>
</evidence>
<reference evidence="2 3" key="1">
    <citation type="submission" date="2014-06" db="EMBL/GenBank/DDBJ databases">
        <authorList>
            <person name="Le Roux F."/>
        </authorList>
    </citation>
    <scope>NUCLEOTIDE SEQUENCE</scope>
    <source>
        <strain evidence="1 3">J5-4</strain>
        <strain evidence="2">J5-5</strain>
    </source>
</reference>
<dbReference type="EMBL" id="CCJX01000032">
    <property type="protein sequence ID" value="CDT00489.1"/>
    <property type="molecule type" value="Genomic_DNA"/>
</dbReference>
<protein>
    <submittedName>
        <fullName evidence="2">Uncharacterized protein</fullName>
    </submittedName>
</protein>
<organism evidence="2 4">
    <name type="scientific">Vibrio crassostreae</name>
    <dbReference type="NCBI Taxonomy" id="246167"/>
    <lineage>
        <taxon>Bacteria</taxon>
        <taxon>Pseudomonadati</taxon>
        <taxon>Pseudomonadota</taxon>
        <taxon>Gammaproteobacteria</taxon>
        <taxon>Vibrionales</taxon>
        <taxon>Vibrionaceae</taxon>
        <taxon>Vibrio</taxon>
    </lineage>
</organism>
<evidence type="ECO:0000313" key="3">
    <source>
        <dbReference type="Proteomes" id="UP000049077"/>
    </source>
</evidence>
<evidence type="ECO:0000313" key="1">
    <source>
        <dbReference type="EMBL" id="CDT00489.1"/>
    </source>
</evidence>
<gene>
    <name evidence="1" type="ORF">VCR4J5_1270159</name>
    <name evidence="2" type="ORF">VCR5J5_760005</name>
</gene>
<dbReference type="EMBL" id="CCJV01000140">
    <property type="protein sequence ID" value="CDT65373.1"/>
    <property type="molecule type" value="Genomic_DNA"/>
</dbReference>
<accession>A0A822N0Q4</accession>
<dbReference type="Proteomes" id="UP000049077">
    <property type="component" value="Unassembled WGS sequence"/>
</dbReference>
<dbReference type="Proteomes" id="UP000049495">
    <property type="component" value="Unassembled WGS sequence"/>
</dbReference>
<name>A0A822N0Q4_9VIBR</name>
<reference evidence="4" key="2">
    <citation type="submission" date="2014-06" db="EMBL/GenBank/DDBJ databases">
        <authorList>
            <person name="Le Roux Frederique"/>
        </authorList>
    </citation>
    <scope>NUCLEOTIDE SEQUENCE [LARGE SCALE GENOMIC DNA]</scope>
    <source>
        <strain evidence="4">J5-5</strain>
    </source>
</reference>
<comment type="caution">
    <text evidence="2">The sequence shown here is derived from an EMBL/GenBank/DDBJ whole genome shotgun (WGS) entry which is preliminary data.</text>
</comment>
<keyword evidence="3" id="KW-1185">Reference proteome</keyword>
<evidence type="ECO:0000313" key="2">
    <source>
        <dbReference type="EMBL" id="CDT65373.1"/>
    </source>
</evidence>
<dbReference type="AlphaFoldDB" id="A0A822N0Q4"/>